<feature type="transmembrane region" description="Helical" evidence="8">
    <location>
        <begin position="256"/>
        <end position="282"/>
    </location>
</feature>
<dbReference type="Gene3D" id="1.10.287.130">
    <property type="match status" value="1"/>
</dbReference>
<comment type="caution">
    <text evidence="11">The sequence shown here is derived from an EMBL/GenBank/DDBJ whole genome shotgun (WGS) entry which is preliminary data.</text>
</comment>
<evidence type="ECO:0000256" key="1">
    <source>
        <dbReference type="ARBA" id="ARBA00000085"/>
    </source>
</evidence>
<dbReference type="InterPro" id="IPR004358">
    <property type="entry name" value="Sig_transdc_His_kin-like_C"/>
</dbReference>
<feature type="transmembrane region" description="Helical" evidence="8">
    <location>
        <begin position="219"/>
        <end position="236"/>
    </location>
</feature>
<reference evidence="11 12" key="1">
    <citation type="submission" date="2017-10" db="EMBL/GenBank/DDBJ databases">
        <title>Two draft genome sequences of Pusillimonas sp. strains isolated from a nitrate- and radionuclide-contaminated groundwater in Russia.</title>
        <authorList>
            <person name="Grouzdev D.S."/>
            <person name="Tourova T.P."/>
            <person name="Goeva M.A."/>
            <person name="Babich T.L."/>
            <person name="Sokolova D.S."/>
            <person name="Abdullin R."/>
            <person name="Poltaraus A.B."/>
            <person name="Toshchakov S.V."/>
            <person name="Nazina T.N."/>
        </authorList>
    </citation>
    <scope>NUCLEOTIDE SEQUENCE [LARGE SCALE GENOMIC DNA]</scope>
    <source>
        <strain evidence="11 12">JR1/69-3-13</strain>
    </source>
</reference>
<dbReference type="GO" id="GO:0000155">
    <property type="term" value="F:phosphorelay sensor kinase activity"/>
    <property type="evidence" value="ECO:0007669"/>
    <property type="project" value="InterPro"/>
</dbReference>
<feature type="transmembrane region" description="Helical" evidence="8">
    <location>
        <begin position="425"/>
        <end position="448"/>
    </location>
</feature>
<feature type="transmembrane region" description="Helical" evidence="8">
    <location>
        <begin position="383"/>
        <end position="404"/>
    </location>
</feature>
<dbReference type="InterPro" id="IPR036097">
    <property type="entry name" value="HisK_dim/P_sf"/>
</dbReference>
<dbReference type="AlphaFoldDB" id="A0A2N4U2W4"/>
<feature type="transmembrane region" description="Helical" evidence="8">
    <location>
        <begin position="358"/>
        <end position="377"/>
    </location>
</feature>
<evidence type="ECO:0000256" key="5">
    <source>
        <dbReference type="ARBA" id="ARBA00022777"/>
    </source>
</evidence>
<keyword evidence="5 11" id="KW-0418">Kinase</keyword>
<feature type="transmembrane region" description="Helical" evidence="8">
    <location>
        <begin position="106"/>
        <end position="131"/>
    </location>
</feature>
<evidence type="ECO:0000256" key="4">
    <source>
        <dbReference type="ARBA" id="ARBA00022679"/>
    </source>
</evidence>
<keyword evidence="12" id="KW-1185">Reference proteome</keyword>
<dbReference type="PROSITE" id="PS50110">
    <property type="entry name" value="RESPONSE_REGULATORY"/>
    <property type="match status" value="1"/>
</dbReference>
<dbReference type="CDD" id="cd16922">
    <property type="entry name" value="HATPase_EvgS-ArcB-TorS-like"/>
    <property type="match status" value="1"/>
</dbReference>
<dbReference type="Proteomes" id="UP000234190">
    <property type="component" value="Unassembled WGS sequence"/>
</dbReference>
<keyword evidence="8" id="KW-0472">Membrane</keyword>
<dbReference type="Gene3D" id="3.40.50.2300">
    <property type="match status" value="1"/>
</dbReference>
<keyword evidence="7" id="KW-0175">Coiled coil</keyword>
<dbReference type="Gene3D" id="1.10.4160.10">
    <property type="entry name" value="Hydantoin permease"/>
    <property type="match status" value="1"/>
</dbReference>
<proteinExistence type="predicted"/>
<evidence type="ECO:0000256" key="3">
    <source>
        <dbReference type="ARBA" id="ARBA00022553"/>
    </source>
</evidence>
<keyword evidence="8" id="KW-1133">Transmembrane helix</keyword>
<dbReference type="PROSITE" id="PS50109">
    <property type="entry name" value="HIS_KIN"/>
    <property type="match status" value="1"/>
</dbReference>
<evidence type="ECO:0000313" key="11">
    <source>
        <dbReference type="EMBL" id="PLC49364.1"/>
    </source>
</evidence>
<dbReference type="SUPFAM" id="SSF47384">
    <property type="entry name" value="Homodimeric domain of signal transducing histidine kinase"/>
    <property type="match status" value="1"/>
</dbReference>
<gene>
    <name evidence="11" type="ORF">CR159_13780</name>
</gene>
<dbReference type="SUPFAM" id="SSF52172">
    <property type="entry name" value="CheY-like"/>
    <property type="match status" value="1"/>
</dbReference>
<feature type="transmembrane region" description="Helical" evidence="8">
    <location>
        <begin position="175"/>
        <end position="194"/>
    </location>
</feature>
<keyword evidence="4" id="KW-0808">Transferase</keyword>
<evidence type="ECO:0000256" key="7">
    <source>
        <dbReference type="SAM" id="Coils"/>
    </source>
</evidence>
<dbReference type="InterPro" id="IPR001789">
    <property type="entry name" value="Sig_transdc_resp-reg_receiver"/>
</dbReference>
<feature type="modified residue" description="4-aspartylphosphate" evidence="6">
    <location>
        <position position="966"/>
    </location>
</feature>
<dbReference type="RefSeq" id="WP_102074531.1">
    <property type="nucleotide sequence ID" value="NZ_PDNW01000011.1"/>
</dbReference>
<dbReference type="InterPro" id="IPR036890">
    <property type="entry name" value="HATPase_C_sf"/>
</dbReference>
<dbReference type="SUPFAM" id="SSF55874">
    <property type="entry name" value="ATPase domain of HSP90 chaperone/DNA topoisomerase II/histidine kinase"/>
    <property type="match status" value="1"/>
</dbReference>
<keyword evidence="3 6" id="KW-0597">Phosphoprotein</keyword>
<dbReference type="Gene3D" id="3.30.565.10">
    <property type="entry name" value="Histidine kinase-like ATPase, C-terminal domain"/>
    <property type="match status" value="1"/>
</dbReference>
<dbReference type="CDD" id="cd17546">
    <property type="entry name" value="REC_hyHK_CKI1_RcsC-like"/>
    <property type="match status" value="1"/>
</dbReference>
<feature type="coiled-coil region" evidence="7">
    <location>
        <begin position="635"/>
        <end position="672"/>
    </location>
</feature>
<dbReference type="SMART" id="SM00388">
    <property type="entry name" value="HisKA"/>
    <property type="match status" value="1"/>
</dbReference>
<feature type="transmembrane region" description="Helical" evidence="8">
    <location>
        <begin position="72"/>
        <end position="94"/>
    </location>
</feature>
<dbReference type="SMART" id="SM00448">
    <property type="entry name" value="REC"/>
    <property type="match status" value="1"/>
</dbReference>
<dbReference type="EC" id="2.7.13.3" evidence="2"/>
<dbReference type="CDD" id="cd00082">
    <property type="entry name" value="HisKA"/>
    <property type="match status" value="1"/>
</dbReference>
<accession>A0A2N4U2W4</accession>
<dbReference type="Pfam" id="PF02518">
    <property type="entry name" value="HATPase_c"/>
    <property type="match status" value="1"/>
</dbReference>
<dbReference type="Pfam" id="PF00072">
    <property type="entry name" value="Response_reg"/>
    <property type="match status" value="1"/>
</dbReference>
<dbReference type="InterPro" id="IPR003661">
    <property type="entry name" value="HisK_dim/P_dom"/>
</dbReference>
<dbReference type="InterPro" id="IPR011006">
    <property type="entry name" value="CheY-like_superfamily"/>
</dbReference>
<organism evidence="11 12">
    <name type="scientific">Pollutimonas subterranea</name>
    <dbReference type="NCBI Taxonomy" id="2045210"/>
    <lineage>
        <taxon>Bacteria</taxon>
        <taxon>Pseudomonadati</taxon>
        <taxon>Pseudomonadota</taxon>
        <taxon>Betaproteobacteria</taxon>
        <taxon>Burkholderiales</taxon>
        <taxon>Alcaligenaceae</taxon>
        <taxon>Pollutimonas</taxon>
    </lineage>
</organism>
<comment type="catalytic activity">
    <reaction evidence="1">
        <text>ATP + protein L-histidine = ADP + protein N-phospho-L-histidine.</text>
        <dbReference type="EC" id="2.7.13.3"/>
    </reaction>
</comment>
<evidence type="ECO:0000313" key="12">
    <source>
        <dbReference type="Proteomes" id="UP000234190"/>
    </source>
</evidence>
<dbReference type="InterPro" id="IPR005467">
    <property type="entry name" value="His_kinase_dom"/>
</dbReference>
<dbReference type="EMBL" id="PDNW01000011">
    <property type="protein sequence ID" value="PLC49364.1"/>
    <property type="molecule type" value="Genomic_DNA"/>
</dbReference>
<dbReference type="PANTHER" id="PTHR43047:SF64">
    <property type="entry name" value="HISTIDINE KINASE CONTAINING CHEY-HOMOLOGOUS RECEIVER DOMAIN AND PAS DOMAIN-RELATED"/>
    <property type="match status" value="1"/>
</dbReference>
<protein>
    <recommendedName>
        <fullName evidence="2">histidine kinase</fullName>
        <ecNumber evidence="2">2.7.13.3</ecNumber>
    </recommendedName>
</protein>
<dbReference type="SMART" id="SM00387">
    <property type="entry name" value="HATPase_c"/>
    <property type="match status" value="1"/>
</dbReference>
<feature type="transmembrane region" description="Helical" evidence="8">
    <location>
        <begin position="605"/>
        <end position="625"/>
    </location>
</feature>
<name>A0A2N4U2W4_9BURK</name>
<evidence type="ECO:0000259" key="9">
    <source>
        <dbReference type="PROSITE" id="PS50109"/>
    </source>
</evidence>
<dbReference type="OrthoDB" id="9810730at2"/>
<dbReference type="Pfam" id="PF00512">
    <property type="entry name" value="HisKA"/>
    <property type="match status" value="1"/>
</dbReference>
<sequence length="1124" mass="123445">MTPQKIFRIRREYNRWVANESIEDYALRYTPRSFRKWSEWRVGNTAIGAASFLALEAIGAAMALSYGFSNALWAILVVALITFLTGLPISYYSAHYNIDMDLLTRGAGFGYMGSTISSLVYASFTIIFYALEAAIMAVALQMWIPWPLGVWYVICALVIVPFVARGVTLISRLQVWSQPLWVALLITPYAAILWKQPEAYSAFTQFVGSTSKSSQFDPVMFGLAATAAFSLVAQIGEQVDFLRFLPERTTATRRKWWTAVILAGPGWIVPGALKMLGGAFLAHLVLASGAPATDALEPTQMYLLGFSFAFSDPGWILGITLIFILVSQVKINLVNAYAGSLAWSNFFARLTHSHPGRVVWLVFNCLLALLLMSLGVFEALENVLGFYSNVAVAWVSTLVADLMINKPLGLSPRGIEFKRAHLYDINPVGLGTMIMAATAGIAAFSGLFGTELAAFSPFITMVVSFLLSPLLAWLTGGRYYLAREPMAAGEPGRMIACSVCENSFESEDMAHCPAYESTICSLCCTLESRCNDHCKKRSRTAEQAQQLLSRILPASLTHMASHRVSRYIVVMLSLCTLGAVALGLLYAHQLTIATTLGARELTGGIFIKLSAVLLIIVAVSSWLIVLGSEGRRLAQDDLNRQNELLLREIQAHERTDAALQKAKEAAESANQAKTRYVAGISHELRTPLNSILGYSQILLRSEHLQPAARAAMHTIQHSGEHLLGLVDELLDLARIEADRVRLEMAAVSLGEFLDELLLMVRPQAEAKGLLLLHTRSGEMPPYVKVDSKRLRQILINLLTNAIRFTDAGWVKLHVECSTGSVLLEVADTGIGVAEQDKLRIFLPFERGAVGRLRGEPGAGLGLTITEKLVQLMDGTLTLKSSPGIGSSFIVRLPVIKVEAGEQAPHRDVTGHAGVRRRLLVVDDQAVQRHMLTDMLTHLGFDVLEAASGQECIEVMKTLSVDAILLDISMDGLDGWETARHLRTINRVTTPIIFVSASVFGNADEKCRQLGCQGIIAKPVMESELMQTLQKQLGLEWIYAHPFAQSQASNAQMMKLTFHKDTLAELLQLTRMGHIRGLCSAIEHIAATDPELSESCQNAKELLDRFELNALEHALMENEHDLSSS</sequence>
<dbReference type="PRINTS" id="PR00344">
    <property type="entry name" value="BCTRLSENSOR"/>
</dbReference>
<evidence type="ECO:0000259" key="10">
    <source>
        <dbReference type="PROSITE" id="PS50110"/>
    </source>
</evidence>
<feature type="domain" description="Response regulatory" evidence="10">
    <location>
        <begin position="917"/>
        <end position="1032"/>
    </location>
</feature>
<keyword evidence="8" id="KW-0812">Transmembrane</keyword>
<feature type="domain" description="Histidine kinase" evidence="9">
    <location>
        <begin position="679"/>
        <end position="896"/>
    </location>
</feature>
<dbReference type="InterPro" id="IPR003594">
    <property type="entry name" value="HATPase_dom"/>
</dbReference>
<dbReference type="PANTHER" id="PTHR43047">
    <property type="entry name" value="TWO-COMPONENT HISTIDINE PROTEIN KINASE"/>
    <property type="match status" value="1"/>
</dbReference>
<evidence type="ECO:0000256" key="8">
    <source>
        <dbReference type="SAM" id="Phobius"/>
    </source>
</evidence>
<feature type="transmembrane region" description="Helical" evidence="8">
    <location>
        <begin position="567"/>
        <end position="585"/>
    </location>
</feature>
<evidence type="ECO:0000256" key="2">
    <source>
        <dbReference type="ARBA" id="ARBA00012438"/>
    </source>
</evidence>
<feature type="transmembrane region" description="Helical" evidence="8">
    <location>
        <begin position="143"/>
        <end position="163"/>
    </location>
</feature>
<feature type="transmembrane region" description="Helical" evidence="8">
    <location>
        <begin position="42"/>
        <end position="66"/>
    </location>
</feature>
<feature type="transmembrane region" description="Helical" evidence="8">
    <location>
        <begin position="302"/>
        <end position="326"/>
    </location>
</feature>
<feature type="transmembrane region" description="Helical" evidence="8">
    <location>
        <begin position="454"/>
        <end position="474"/>
    </location>
</feature>
<evidence type="ECO:0000256" key="6">
    <source>
        <dbReference type="PROSITE-ProRule" id="PRU00169"/>
    </source>
</evidence>